<feature type="transmembrane region" description="Helical" evidence="1">
    <location>
        <begin position="161"/>
        <end position="182"/>
    </location>
</feature>
<sequence length="320" mass="34042">MQNTAQNTRGALPPNTSRSYSQDYSGDIIPHLPPWGSMTVIDVWLNNAALGLYIVTTCALLLRPVTFGILAQPAFVLAWLLLVADLALLVADLGDPTRFHHMLRTCRPTSPMWVGVWALTLSTATMLIPALWGLMGLLTGFKILSPASSASVMSFIGSEPGVRVLVLFLGLGGICAAAGLCYKGVLFSATSRPVWRKARWFSAYLTNGGILLGCALFTAMGMALHLTNGLQRLFPAMLAMLAIDMLLLELHLRPALKDGSSPLQRRNLGTATALDVVAFACLLAVTAGVTQPALVAVATLCIAASALMGRHSFVLPMRGV</sequence>
<proteinExistence type="predicted"/>
<feature type="transmembrane region" description="Helical" evidence="1">
    <location>
        <begin position="268"/>
        <end position="287"/>
    </location>
</feature>
<keyword evidence="1" id="KW-1133">Transmembrane helix</keyword>
<feature type="transmembrane region" description="Helical" evidence="1">
    <location>
        <begin position="74"/>
        <end position="93"/>
    </location>
</feature>
<comment type="caution">
    <text evidence="2">The sequence shown here is derived from an EMBL/GenBank/DDBJ whole genome shotgun (WGS) entry which is preliminary data.</text>
</comment>
<feature type="transmembrane region" description="Helical" evidence="1">
    <location>
        <begin position="230"/>
        <end position="248"/>
    </location>
</feature>
<evidence type="ECO:0000313" key="3">
    <source>
        <dbReference type="Proteomes" id="UP000182680"/>
    </source>
</evidence>
<evidence type="ECO:0000256" key="1">
    <source>
        <dbReference type="SAM" id="Phobius"/>
    </source>
</evidence>
<dbReference type="Gene3D" id="1.20.1630.10">
    <property type="entry name" value="Formate dehydrogenase/DMSO reductase domain"/>
    <property type="match status" value="1"/>
</dbReference>
<name>A0AA94HQF2_DESDE</name>
<gene>
    <name evidence="2" type="ORF">SAMN02910291_00269</name>
</gene>
<dbReference type="Proteomes" id="UP000182680">
    <property type="component" value="Unassembled WGS sequence"/>
</dbReference>
<feature type="transmembrane region" description="Helical" evidence="1">
    <location>
        <begin position="293"/>
        <end position="309"/>
    </location>
</feature>
<dbReference type="EMBL" id="FPIW01000003">
    <property type="protein sequence ID" value="SFW17702.1"/>
    <property type="molecule type" value="Genomic_DNA"/>
</dbReference>
<feature type="transmembrane region" description="Helical" evidence="1">
    <location>
        <begin position="114"/>
        <end position="141"/>
    </location>
</feature>
<keyword evidence="1" id="KW-0472">Membrane</keyword>
<organism evidence="2 3">
    <name type="scientific">Desulfovibrio desulfuricans</name>
    <dbReference type="NCBI Taxonomy" id="876"/>
    <lineage>
        <taxon>Bacteria</taxon>
        <taxon>Pseudomonadati</taxon>
        <taxon>Thermodesulfobacteriota</taxon>
        <taxon>Desulfovibrionia</taxon>
        <taxon>Desulfovibrionales</taxon>
        <taxon>Desulfovibrionaceae</taxon>
        <taxon>Desulfovibrio</taxon>
    </lineage>
</organism>
<evidence type="ECO:0000313" key="2">
    <source>
        <dbReference type="EMBL" id="SFW17702.1"/>
    </source>
</evidence>
<feature type="transmembrane region" description="Helical" evidence="1">
    <location>
        <begin position="203"/>
        <end position="224"/>
    </location>
</feature>
<accession>A0AA94HQF2</accession>
<feature type="transmembrane region" description="Helical" evidence="1">
    <location>
        <begin position="43"/>
        <end position="62"/>
    </location>
</feature>
<dbReference type="AlphaFoldDB" id="A0AA94HQF2"/>
<dbReference type="RefSeq" id="WP_012624458.1">
    <property type="nucleotide sequence ID" value="NZ_FPIW01000003.1"/>
</dbReference>
<keyword evidence="1" id="KW-0812">Transmembrane</keyword>
<protein>
    <submittedName>
        <fullName evidence="2">Polysulphide reductase, NrfD</fullName>
    </submittedName>
</protein>
<reference evidence="3" key="1">
    <citation type="submission" date="2016-11" db="EMBL/GenBank/DDBJ databases">
        <authorList>
            <person name="Jaros S."/>
            <person name="Januszkiewicz K."/>
            <person name="Wedrychowicz H."/>
        </authorList>
    </citation>
    <scope>NUCLEOTIDE SEQUENCE [LARGE SCALE GENOMIC DNA]</scope>
    <source>
        <strain evidence="3">DSM 7057</strain>
    </source>
</reference>